<protein>
    <submittedName>
        <fullName evidence="5">GntR family transcriptional regulator</fullName>
    </submittedName>
</protein>
<organism evidence="5 6">
    <name type="scientific">Ruegeria sediminis</name>
    <dbReference type="NCBI Taxonomy" id="2583820"/>
    <lineage>
        <taxon>Bacteria</taxon>
        <taxon>Pseudomonadati</taxon>
        <taxon>Pseudomonadota</taxon>
        <taxon>Alphaproteobacteria</taxon>
        <taxon>Rhodobacterales</taxon>
        <taxon>Roseobacteraceae</taxon>
        <taxon>Ruegeria</taxon>
    </lineage>
</organism>
<evidence type="ECO:0000256" key="2">
    <source>
        <dbReference type="ARBA" id="ARBA00023125"/>
    </source>
</evidence>
<dbReference type="InterPro" id="IPR036388">
    <property type="entry name" value="WH-like_DNA-bd_sf"/>
</dbReference>
<dbReference type="Gene3D" id="1.10.10.10">
    <property type="entry name" value="Winged helix-like DNA-binding domain superfamily/Winged helix DNA-binding domain"/>
    <property type="match status" value="1"/>
</dbReference>
<dbReference type="SUPFAM" id="SSF46785">
    <property type="entry name" value="Winged helix' DNA-binding domain"/>
    <property type="match status" value="1"/>
</dbReference>
<gene>
    <name evidence="5" type="ORF">FGK63_02370</name>
</gene>
<dbReference type="Pfam" id="PF07729">
    <property type="entry name" value="FCD"/>
    <property type="match status" value="1"/>
</dbReference>
<evidence type="ECO:0000259" key="4">
    <source>
        <dbReference type="PROSITE" id="PS50949"/>
    </source>
</evidence>
<feature type="domain" description="HTH gntR-type" evidence="4">
    <location>
        <begin position="15"/>
        <end position="82"/>
    </location>
</feature>
<evidence type="ECO:0000313" key="5">
    <source>
        <dbReference type="EMBL" id="TMV09936.1"/>
    </source>
</evidence>
<dbReference type="PANTHER" id="PTHR43537">
    <property type="entry name" value="TRANSCRIPTIONAL REGULATOR, GNTR FAMILY"/>
    <property type="match status" value="1"/>
</dbReference>
<dbReference type="Pfam" id="PF00392">
    <property type="entry name" value="GntR"/>
    <property type="match status" value="1"/>
</dbReference>
<dbReference type="EMBL" id="VCPD01000001">
    <property type="protein sequence ID" value="TMV09936.1"/>
    <property type="molecule type" value="Genomic_DNA"/>
</dbReference>
<dbReference type="Proteomes" id="UP001193035">
    <property type="component" value="Unassembled WGS sequence"/>
</dbReference>
<sequence>MPENPQPNDYAIQRMTLADKVANRLRDWILTGTLPPGQPLVESELAALLDVSRTPTREALRVLATEGLIEMQPNRRPKVADPTLEDLLALLDVHIELEALGSRMAAQRITAEELDALQALQKEMENFPEDGDPLDFFRLDMELHQRIMQASGNAPLCATHEQYNGRLFRARFLSTHLKPRRAALLGQHGAVLDALRDGDGERASAIMREHLEQLKANTTAIAAERASGGA</sequence>
<evidence type="ECO:0000256" key="3">
    <source>
        <dbReference type="ARBA" id="ARBA00023163"/>
    </source>
</evidence>
<reference evidence="5 6" key="1">
    <citation type="submission" date="2019-05" db="EMBL/GenBank/DDBJ databases">
        <title>Ruegeria sp. nov., isolated from tidal flat.</title>
        <authorList>
            <person name="Kim W."/>
        </authorList>
    </citation>
    <scope>NUCLEOTIDE SEQUENCE [LARGE SCALE GENOMIC DNA]</scope>
    <source>
        <strain evidence="5 6">CAU 1488</strain>
    </source>
</reference>
<evidence type="ECO:0000313" key="6">
    <source>
        <dbReference type="Proteomes" id="UP001193035"/>
    </source>
</evidence>
<dbReference type="RefSeq" id="WP_138839995.1">
    <property type="nucleotide sequence ID" value="NZ_VCPD01000001.1"/>
</dbReference>
<dbReference type="PROSITE" id="PS50949">
    <property type="entry name" value="HTH_GNTR"/>
    <property type="match status" value="1"/>
</dbReference>
<keyword evidence="2" id="KW-0238">DNA-binding</keyword>
<dbReference type="Gene3D" id="1.20.120.530">
    <property type="entry name" value="GntR ligand-binding domain-like"/>
    <property type="match status" value="1"/>
</dbReference>
<dbReference type="SMART" id="SM00895">
    <property type="entry name" value="FCD"/>
    <property type="match status" value="1"/>
</dbReference>
<dbReference type="InterPro" id="IPR036390">
    <property type="entry name" value="WH_DNA-bd_sf"/>
</dbReference>
<dbReference type="PRINTS" id="PR00035">
    <property type="entry name" value="HTHGNTR"/>
</dbReference>
<dbReference type="SMART" id="SM00345">
    <property type="entry name" value="HTH_GNTR"/>
    <property type="match status" value="1"/>
</dbReference>
<keyword evidence="6" id="KW-1185">Reference proteome</keyword>
<dbReference type="InterPro" id="IPR000524">
    <property type="entry name" value="Tscrpt_reg_HTH_GntR"/>
</dbReference>
<accession>A0ABY2X3H1</accession>
<dbReference type="CDD" id="cd07377">
    <property type="entry name" value="WHTH_GntR"/>
    <property type="match status" value="1"/>
</dbReference>
<dbReference type="InterPro" id="IPR008920">
    <property type="entry name" value="TF_FadR/GntR_C"/>
</dbReference>
<evidence type="ECO:0000256" key="1">
    <source>
        <dbReference type="ARBA" id="ARBA00023015"/>
    </source>
</evidence>
<keyword evidence="1" id="KW-0805">Transcription regulation</keyword>
<name>A0ABY2X3H1_9RHOB</name>
<keyword evidence="3" id="KW-0804">Transcription</keyword>
<dbReference type="InterPro" id="IPR011711">
    <property type="entry name" value="GntR_C"/>
</dbReference>
<dbReference type="PANTHER" id="PTHR43537:SF50">
    <property type="entry name" value="TRANSCRIPTIONAL REGULATORY PROTEIN"/>
    <property type="match status" value="1"/>
</dbReference>
<dbReference type="SUPFAM" id="SSF48008">
    <property type="entry name" value="GntR ligand-binding domain-like"/>
    <property type="match status" value="1"/>
</dbReference>
<comment type="caution">
    <text evidence="5">The sequence shown here is derived from an EMBL/GenBank/DDBJ whole genome shotgun (WGS) entry which is preliminary data.</text>
</comment>
<proteinExistence type="predicted"/>